<keyword evidence="5" id="KW-0808">Transferase</keyword>
<dbReference type="InterPro" id="IPR036097">
    <property type="entry name" value="HisK_dim/P_sf"/>
</dbReference>
<dbReference type="PROSITE" id="PS50885">
    <property type="entry name" value="HAMP"/>
    <property type="match status" value="1"/>
</dbReference>
<dbReference type="SUPFAM" id="SSF55874">
    <property type="entry name" value="ATPase domain of HSP90 chaperone/DNA topoisomerase II/histidine kinase"/>
    <property type="match status" value="1"/>
</dbReference>
<protein>
    <recommendedName>
        <fullName evidence="3">histidine kinase</fullName>
        <ecNumber evidence="3">2.7.13.3</ecNumber>
    </recommendedName>
</protein>
<evidence type="ECO:0000256" key="10">
    <source>
        <dbReference type="ARBA" id="ARBA00023136"/>
    </source>
</evidence>
<dbReference type="PANTHER" id="PTHR45436">
    <property type="entry name" value="SENSOR HISTIDINE KINASE YKOH"/>
    <property type="match status" value="1"/>
</dbReference>
<keyword evidence="8 11" id="KW-1133">Transmembrane helix</keyword>
<evidence type="ECO:0000259" key="13">
    <source>
        <dbReference type="PROSITE" id="PS50885"/>
    </source>
</evidence>
<dbReference type="Pfam" id="PF00512">
    <property type="entry name" value="HisKA"/>
    <property type="match status" value="1"/>
</dbReference>
<dbReference type="Gene3D" id="3.30.565.10">
    <property type="entry name" value="Histidine kinase-like ATPase, C-terminal domain"/>
    <property type="match status" value="1"/>
</dbReference>
<gene>
    <name evidence="14" type="ORF">FCN80_11240</name>
</gene>
<dbReference type="Proteomes" id="UP000305202">
    <property type="component" value="Unassembled WGS sequence"/>
</dbReference>
<proteinExistence type="predicted"/>
<dbReference type="CDD" id="cd00082">
    <property type="entry name" value="HisKA"/>
    <property type="match status" value="1"/>
</dbReference>
<dbReference type="InterPro" id="IPR004358">
    <property type="entry name" value="Sig_transdc_His_kin-like_C"/>
</dbReference>
<dbReference type="Gene3D" id="6.10.340.10">
    <property type="match status" value="1"/>
</dbReference>
<evidence type="ECO:0000256" key="5">
    <source>
        <dbReference type="ARBA" id="ARBA00022679"/>
    </source>
</evidence>
<keyword evidence="6 11" id="KW-0812">Transmembrane</keyword>
<comment type="subcellular location">
    <subcellularLocation>
        <location evidence="2">Membrane</location>
    </subcellularLocation>
</comment>
<dbReference type="Pfam" id="PF02518">
    <property type="entry name" value="HATPase_c"/>
    <property type="match status" value="1"/>
</dbReference>
<dbReference type="InterPro" id="IPR003594">
    <property type="entry name" value="HATPase_dom"/>
</dbReference>
<dbReference type="InterPro" id="IPR050428">
    <property type="entry name" value="TCS_sensor_his_kinase"/>
</dbReference>
<evidence type="ECO:0000256" key="8">
    <source>
        <dbReference type="ARBA" id="ARBA00022989"/>
    </source>
</evidence>
<evidence type="ECO:0000256" key="11">
    <source>
        <dbReference type="SAM" id="Phobius"/>
    </source>
</evidence>
<dbReference type="PROSITE" id="PS50109">
    <property type="entry name" value="HIS_KIN"/>
    <property type="match status" value="1"/>
</dbReference>
<comment type="caution">
    <text evidence="14">The sequence shown here is derived from an EMBL/GenBank/DDBJ whole genome shotgun (WGS) entry which is preliminary data.</text>
</comment>
<dbReference type="SUPFAM" id="SSF47384">
    <property type="entry name" value="Homodimeric domain of signal transducing histidine kinase"/>
    <property type="match status" value="1"/>
</dbReference>
<reference evidence="14 15" key="1">
    <citation type="submission" date="2019-04" db="EMBL/GenBank/DDBJ databases">
        <authorList>
            <person name="Li M."/>
            <person name="Gao C."/>
        </authorList>
    </citation>
    <scope>NUCLEOTIDE SEQUENCE [LARGE SCALE GENOMIC DNA]</scope>
    <source>
        <strain evidence="14 15">BGMRC 2031</strain>
    </source>
</reference>
<evidence type="ECO:0000256" key="2">
    <source>
        <dbReference type="ARBA" id="ARBA00004370"/>
    </source>
</evidence>
<feature type="domain" description="HAMP" evidence="13">
    <location>
        <begin position="198"/>
        <end position="257"/>
    </location>
</feature>
<evidence type="ECO:0000313" key="15">
    <source>
        <dbReference type="Proteomes" id="UP000305202"/>
    </source>
</evidence>
<accession>A0ABY2SNL8</accession>
<dbReference type="EC" id="2.7.13.3" evidence="3"/>
<dbReference type="Gene3D" id="1.10.287.130">
    <property type="match status" value="1"/>
</dbReference>
<keyword evidence="15" id="KW-1185">Reference proteome</keyword>
<dbReference type="Pfam" id="PF00672">
    <property type="entry name" value="HAMP"/>
    <property type="match status" value="1"/>
</dbReference>
<sequence>MNLTLTQRLTLVFTVLLLLCCALSGWMQIRSSNQYSQAVIQQLSDRLAGQIAESYPLIGPNGFNARAVKTVFDQAMAVNPSVEIYLLDARGRIAADAAPPGHIKYRNVDLRPIHALLNGARMPVYGDDPRDPAQRKVFSAAALNAAGKPAGYVYVVLQGEEYNALAGNAHSALLALSTFRSMGFVLIFGLLGGGFAFRWVTRPIRRLTQHVGRLDQDGIAAVQALANSDIPVRRNDEVSSLTAAFIHLSRRIARQWEQLSHQDQQRREFIANISHDLRTPLTSLHGYLETLSLKTDRLSEEERRRYVNIALAQSAKVSQLAQALFELARLEYGVVRPHKEMFAMADLVQDVLQKFELALETRRQRMMIDMPADMPLIHADISMMERVLTNLIDNAIRHTPAQGVIALHWWRQRDQVMVQLTDSGPGIPDALKSDLFERPPLSDKTHRQAGGLGLMIVRRILQLHGGDIMLCDSDHGACFQFTLPAV</sequence>
<keyword evidence="10 11" id="KW-0472">Membrane</keyword>
<evidence type="ECO:0000256" key="1">
    <source>
        <dbReference type="ARBA" id="ARBA00000085"/>
    </source>
</evidence>
<dbReference type="SMART" id="SM00388">
    <property type="entry name" value="HisKA"/>
    <property type="match status" value="1"/>
</dbReference>
<dbReference type="PRINTS" id="PR00344">
    <property type="entry name" value="BCTRLSENSOR"/>
</dbReference>
<dbReference type="RefSeq" id="WP_136990257.1">
    <property type="nucleotide sequence ID" value="NZ_SZPQ01000015.1"/>
</dbReference>
<evidence type="ECO:0000256" key="9">
    <source>
        <dbReference type="ARBA" id="ARBA00023012"/>
    </source>
</evidence>
<evidence type="ECO:0000259" key="12">
    <source>
        <dbReference type="PROSITE" id="PS50109"/>
    </source>
</evidence>
<keyword evidence="4" id="KW-0597">Phosphoprotein</keyword>
<evidence type="ECO:0000256" key="4">
    <source>
        <dbReference type="ARBA" id="ARBA00022553"/>
    </source>
</evidence>
<dbReference type="InterPro" id="IPR005467">
    <property type="entry name" value="His_kinase_dom"/>
</dbReference>
<dbReference type="CDD" id="cd06225">
    <property type="entry name" value="HAMP"/>
    <property type="match status" value="1"/>
</dbReference>
<dbReference type="InterPro" id="IPR003660">
    <property type="entry name" value="HAMP_dom"/>
</dbReference>
<dbReference type="InterPro" id="IPR036890">
    <property type="entry name" value="HATPase_C_sf"/>
</dbReference>
<dbReference type="CDD" id="cd00075">
    <property type="entry name" value="HATPase"/>
    <property type="match status" value="1"/>
</dbReference>
<organism evidence="14 15">
    <name type="scientific">Martelella alba</name>
    <dbReference type="NCBI Taxonomy" id="2590451"/>
    <lineage>
        <taxon>Bacteria</taxon>
        <taxon>Pseudomonadati</taxon>
        <taxon>Pseudomonadota</taxon>
        <taxon>Alphaproteobacteria</taxon>
        <taxon>Hyphomicrobiales</taxon>
        <taxon>Aurantimonadaceae</taxon>
        <taxon>Martelella</taxon>
    </lineage>
</organism>
<name>A0ABY2SNL8_9HYPH</name>
<dbReference type="InterPro" id="IPR003661">
    <property type="entry name" value="HisK_dim/P_dom"/>
</dbReference>
<dbReference type="EMBL" id="SZPQ01000015">
    <property type="protein sequence ID" value="TKI06090.1"/>
    <property type="molecule type" value="Genomic_DNA"/>
</dbReference>
<keyword evidence="7" id="KW-0418">Kinase</keyword>
<dbReference type="PANTHER" id="PTHR45436:SF5">
    <property type="entry name" value="SENSOR HISTIDINE KINASE TRCS"/>
    <property type="match status" value="1"/>
</dbReference>
<feature type="transmembrane region" description="Helical" evidence="11">
    <location>
        <begin position="181"/>
        <end position="200"/>
    </location>
</feature>
<comment type="catalytic activity">
    <reaction evidence="1">
        <text>ATP + protein L-histidine = ADP + protein N-phospho-L-histidine.</text>
        <dbReference type="EC" id="2.7.13.3"/>
    </reaction>
</comment>
<feature type="domain" description="Histidine kinase" evidence="12">
    <location>
        <begin position="272"/>
        <end position="486"/>
    </location>
</feature>
<dbReference type="SMART" id="SM00387">
    <property type="entry name" value="HATPase_c"/>
    <property type="match status" value="1"/>
</dbReference>
<keyword evidence="9" id="KW-0902">Two-component regulatory system</keyword>
<evidence type="ECO:0000256" key="3">
    <source>
        <dbReference type="ARBA" id="ARBA00012438"/>
    </source>
</evidence>
<evidence type="ECO:0000256" key="7">
    <source>
        <dbReference type="ARBA" id="ARBA00022777"/>
    </source>
</evidence>
<evidence type="ECO:0000313" key="14">
    <source>
        <dbReference type="EMBL" id="TKI06090.1"/>
    </source>
</evidence>
<evidence type="ECO:0000256" key="6">
    <source>
        <dbReference type="ARBA" id="ARBA00022692"/>
    </source>
</evidence>